<dbReference type="EMBL" id="CAJOBE010056781">
    <property type="protein sequence ID" value="CAF4374391.1"/>
    <property type="molecule type" value="Genomic_DNA"/>
</dbReference>
<comment type="caution">
    <text evidence="1">The sequence shown here is derived from an EMBL/GenBank/DDBJ whole genome shotgun (WGS) entry which is preliminary data.</text>
</comment>
<reference evidence="1" key="1">
    <citation type="submission" date="2021-02" db="EMBL/GenBank/DDBJ databases">
        <authorList>
            <person name="Nowell W R."/>
        </authorList>
    </citation>
    <scope>NUCLEOTIDE SEQUENCE</scope>
</reference>
<evidence type="ECO:0000313" key="1">
    <source>
        <dbReference type="EMBL" id="CAF4374391.1"/>
    </source>
</evidence>
<name>A0A820MM48_9BILA</name>
<evidence type="ECO:0000313" key="2">
    <source>
        <dbReference type="Proteomes" id="UP000663874"/>
    </source>
</evidence>
<accession>A0A820MM48</accession>
<dbReference type="AlphaFoldDB" id="A0A820MM48"/>
<gene>
    <name evidence="1" type="ORF">FNK824_LOCUS43103</name>
</gene>
<dbReference type="Proteomes" id="UP000663874">
    <property type="component" value="Unassembled WGS sequence"/>
</dbReference>
<sequence length="38" mass="4477">QRFRLRIYDSTKKRFEVPLQVPVVDSLVIILYVGKSRG</sequence>
<proteinExistence type="predicted"/>
<feature type="non-terminal residue" evidence="1">
    <location>
        <position position="1"/>
    </location>
</feature>
<protein>
    <submittedName>
        <fullName evidence="1">Uncharacterized protein</fullName>
    </submittedName>
</protein>
<organism evidence="1 2">
    <name type="scientific">Rotaria sordida</name>
    <dbReference type="NCBI Taxonomy" id="392033"/>
    <lineage>
        <taxon>Eukaryota</taxon>
        <taxon>Metazoa</taxon>
        <taxon>Spiralia</taxon>
        <taxon>Gnathifera</taxon>
        <taxon>Rotifera</taxon>
        <taxon>Eurotatoria</taxon>
        <taxon>Bdelloidea</taxon>
        <taxon>Philodinida</taxon>
        <taxon>Philodinidae</taxon>
        <taxon>Rotaria</taxon>
    </lineage>
</organism>